<evidence type="ECO:0000313" key="3">
    <source>
        <dbReference type="EMBL" id="EAN76805.1"/>
    </source>
</evidence>
<dbReference type="KEGG" id="tbr:Tb09.v1.0530"/>
<feature type="region of interest" description="Disordered" evidence="1">
    <location>
        <begin position="131"/>
        <end position="172"/>
    </location>
</feature>
<dbReference type="AlphaFoldDB" id="Q38EG2"/>
<feature type="signal peptide" evidence="2">
    <location>
        <begin position="1"/>
        <end position="18"/>
    </location>
</feature>
<reference evidence="4 5" key="2">
    <citation type="journal article" date="2005" name="Science">
        <title>The genome of the African trypanosome Trypanosoma brucei.</title>
        <authorList>
            <person name="Berriman M."/>
            <person name="Ghedin E."/>
            <person name="Hertz-Fowler C."/>
            <person name="Blandin G."/>
            <person name="Renauld H."/>
            <person name="Bartholomeu D.C."/>
            <person name="Lennard N.J."/>
            <person name="Caler E."/>
            <person name="Hamlin N.E."/>
            <person name="Haas B."/>
            <person name="Bohme U."/>
            <person name="Hannick L."/>
            <person name="Aslett M.A."/>
            <person name="Shallom J."/>
            <person name="Marcello L."/>
            <person name="Hou L."/>
            <person name="Wickstead B."/>
            <person name="Alsmark U.C."/>
            <person name="Arrowsmith C."/>
            <person name="Atkin R.J."/>
            <person name="Barron A.J."/>
            <person name="Bringaud F."/>
            <person name="Brooks K."/>
            <person name="Carrington M."/>
            <person name="Cherevach I."/>
            <person name="Chillingworth T.J."/>
            <person name="Churcher C."/>
            <person name="Clark L.N."/>
            <person name="Corton C.H."/>
            <person name="Cronin A."/>
            <person name="Davies R.M."/>
            <person name="Doggett J."/>
            <person name="Djikeng A."/>
            <person name="Feldblyum T."/>
            <person name="Field M.C."/>
            <person name="Fraser A."/>
            <person name="Goodhead I."/>
            <person name="Hance Z."/>
            <person name="Harper D."/>
            <person name="Harris B.R."/>
            <person name="Hauser H."/>
            <person name="Hostetler J."/>
            <person name="Ivens A."/>
            <person name="Jagels K."/>
            <person name="Johnson D."/>
            <person name="Johnson J."/>
            <person name="Jones K."/>
            <person name="Kerhornou A.X."/>
            <person name="Koo H."/>
            <person name="Larke N."/>
            <person name="Landfear S."/>
            <person name="Larkin C."/>
            <person name="Leech V."/>
            <person name="Line A."/>
            <person name="Lord A."/>
            <person name="Macleod A."/>
            <person name="Mooney P.J."/>
            <person name="Moule S."/>
            <person name="Martin D.M."/>
            <person name="Morgan G.W."/>
            <person name="Mungall K."/>
            <person name="Norbertczak H."/>
            <person name="Ormond D."/>
            <person name="Pai G."/>
            <person name="Peacock C.S."/>
            <person name="Peterson J."/>
            <person name="Quail M.A."/>
            <person name="Rabbinowitsch E."/>
            <person name="Rajandream M.A."/>
            <person name="Reitter C."/>
            <person name="Salzberg S.L."/>
            <person name="Sanders M."/>
            <person name="Schobel S."/>
            <person name="Sharp S."/>
            <person name="Simmonds M."/>
            <person name="Simpson A.J."/>
            <person name="Tallon L."/>
            <person name="Turner C.M."/>
            <person name="Tait A."/>
            <person name="Tivey A.R."/>
            <person name="Van Aken S."/>
            <person name="Walker D."/>
            <person name="Wanless D."/>
            <person name="Wang S."/>
            <person name="White B."/>
            <person name="White O."/>
            <person name="Whitehead S."/>
            <person name="Woodward J."/>
            <person name="Wortman J."/>
            <person name="Adams M.D."/>
            <person name="Embley T.M."/>
            <person name="Gull K."/>
            <person name="Ullu E."/>
            <person name="Barry J.D."/>
            <person name="Fairlamb A.H."/>
            <person name="Opperdoes F."/>
            <person name="Barrell B.G."/>
            <person name="Donelson J.E."/>
            <person name="Hall N."/>
            <person name="Fraser C.M."/>
            <person name="Melville S.E."/>
            <person name="El-Sayed N.M."/>
        </authorList>
    </citation>
    <scope>NUCLEOTIDE SEQUENCE [LARGE SCALE GENOMIC DNA]</scope>
    <source>
        <strain evidence="4 5">927/4 GUTat10.1</strain>
    </source>
</reference>
<organism evidence="5">
    <name type="scientific">Trypanosoma brucei brucei (strain 927/4 GUTat10.1)</name>
    <dbReference type="NCBI Taxonomy" id="185431"/>
    <lineage>
        <taxon>Eukaryota</taxon>
        <taxon>Discoba</taxon>
        <taxon>Euglenozoa</taxon>
        <taxon>Kinetoplastea</taxon>
        <taxon>Metakinetoplastina</taxon>
        <taxon>Trypanosomatida</taxon>
        <taxon>Trypanosomatidae</taxon>
        <taxon>Trypanosoma</taxon>
    </lineage>
</organism>
<reference evidence="4" key="1">
    <citation type="journal article" date="2005" name="Science">
        <title>Comparative genomics of trypanosomatid parasitic protozoa.</title>
        <authorList>
            <person name="El-Sayed N.M."/>
            <person name="Myler P.J."/>
            <person name="Blandin G."/>
            <person name="Berriman M."/>
            <person name="Crabtree J."/>
            <person name="Aggarwal G."/>
            <person name="Caler E."/>
            <person name="Renauld H."/>
            <person name="Worthey E.A."/>
            <person name="Hertz-Fowler C."/>
            <person name="Ghedin E."/>
            <person name="Peacock C."/>
            <person name="Bartholomeu D.C."/>
            <person name="Haas B.J."/>
            <person name="Tran A.N."/>
            <person name="Wortman J.R."/>
            <person name="Alsmark U.C."/>
            <person name="Angiuoli S."/>
            <person name="Anupama A."/>
            <person name="Badger J."/>
            <person name="Bringaud F."/>
            <person name="Cadag E."/>
            <person name="Carlton J.M."/>
            <person name="Cerqueira G.C."/>
            <person name="Creasy T."/>
            <person name="Delcher A.L."/>
            <person name="Djikeng A."/>
            <person name="Embley T.M."/>
            <person name="Hauser C."/>
            <person name="Ivens A.C."/>
            <person name="Kummerfeld S.K."/>
            <person name="Pereira-Leal J.B."/>
            <person name="Nilsson D."/>
            <person name="Peterson J."/>
            <person name="Salzberg S.L."/>
            <person name="Shallom J."/>
            <person name="Silva J.C."/>
            <person name="Sundaram J."/>
            <person name="Westenberger S."/>
            <person name="White O."/>
            <person name="Melville S.E."/>
            <person name="Donelson J.E."/>
            <person name="Andersson B."/>
            <person name="Stuart K.D."/>
            <person name="Hall N."/>
        </authorList>
    </citation>
    <scope>NUCLEOTIDE SEQUENCE</scope>
    <source>
        <strain evidence="4">927/4 GUTat10.1</strain>
    </source>
</reference>
<evidence type="ECO:0000313" key="5">
    <source>
        <dbReference type="Proteomes" id="UP000008524"/>
    </source>
</evidence>
<dbReference type="SMR" id="Q38EG2"/>
<name>Q38EG2_TRYB2</name>
<sequence length="313" mass="36151">MQILFGVLLLISCVTIWADDNPCYYIKEREDVYREEGVDDARSFVLKGGEKLFGNDKKWMFCDASNDFTSGKVWSCSNDKTFKDLIENHELLRESVEGGNLCDSTVATQIRVHKEKIEKLKDKLRQLGVENENYKKSTGAKQKNPPCIEDPKTLRDKSQTNATLETANREKRDEIEKVKQQCNHNITHHITNHKKVILKKKKASLHDLKKQLNLTTQMFEEAIKKNNCSVCSAETCYSTPSVKAELDNKYLENSWLNLTAAHREQCLLDDTMLLPMLSYMRRKPFDGAYAYNQNVDMMEKLFALLISFLCFLI</sequence>
<proteinExistence type="predicted"/>
<dbReference type="EMBL" id="CM000207">
    <property type="protein sequence ID" value="EAN76805.1"/>
    <property type="molecule type" value="Genomic_DNA"/>
</dbReference>
<gene>
    <name evidence="3" type="ORF">Tb09.v1.0500</name>
    <name evidence="4" type="ORF">Tb09.v1.0530</name>
</gene>
<dbReference type="KEGG" id="tbr:Tb09.v1.0500"/>
<dbReference type="RefSeq" id="XP_827138.1">
    <property type="nucleotide sequence ID" value="XM_822045.1"/>
</dbReference>
<feature type="compositionally biased region" description="Basic and acidic residues" evidence="1">
    <location>
        <begin position="149"/>
        <end position="158"/>
    </location>
</feature>
<evidence type="ECO:0000256" key="1">
    <source>
        <dbReference type="SAM" id="MobiDB-lite"/>
    </source>
</evidence>
<dbReference type="RefSeq" id="XP_827135.1">
    <property type="nucleotide sequence ID" value="XM_822042.1"/>
</dbReference>
<evidence type="ECO:0000313" key="4">
    <source>
        <dbReference type="EMBL" id="EAN76808.1"/>
    </source>
</evidence>
<evidence type="ECO:0000256" key="2">
    <source>
        <dbReference type="SAM" id="SignalP"/>
    </source>
</evidence>
<dbReference type="Proteomes" id="UP000008524">
    <property type="component" value="Chromosome 9"/>
</dbReference>
<feature type="chain" id="PRO_5010843141" evidence="2">
    <location>
        <begin position="19"/>
        <end position="313"/>
    </location>
</feature>
<protein>
    <submittedName>
        <fullName evidence="4">Uncharacterized protein</fullName>
    </submittedName>
</protein>
<dbReference type="GeneID" id="3660533"/>
<accession>Q38EG2</accession>
<dbReference type="VEuPathDB" id="TriTrypDB:Tb927.9.7900"/>
<dbReference type="GeneID" id="3660536"/>
<keyword evidence="2" id="KW-0732">Signal</keyword>
<keyword evidence="5" id="KW-1185">Reference proteome</keyword>
<dbReference type="VEuPathDB" id="TriTrypDB:Tb927.9.7930"/>
<dbReference type="EMBL" id="CM000207">
    <property type="protein sequence ID" value="EAN76808.1"/>
    <property type="molecule type" value="Genomic_DNA"/>
</dbReference>
<dbReference type="InParanoid" id="Q38EG2"/>
<dbReference type="PaxDb" id="5691-EAN76805"/>